<dbReference type="Proteomes" id="UP000320431">
    <property type="component" value="Unassembled WGS sequence"/>
</dbReference>
<protein>
    <submittedName>
        <fullName evidence="6">HlyD family efflux transporter periplasmic adaptor subunit</fullName>
    </submittedName>
</protein>
<sequence length="337" mass="36746">MTRTGMLPVSAALVLAALFCVAAPADLVAAPIRMDGEVYARSTTPLMPPSVDNMWQYNITQLAPDGTRVTQGQPVLAFDGAELSKRLVSKQSELNEKQTRLDTLVLDHAERQRNQQVSTAEARANREKAQRKTEQPEALIAGVQYRKLVIEREAAERKEALARERERLAAEQRHQEMRVLTAEVERLQAEIAQLRQDIGSLQLVAPRDGLMMHRSSWNGEKFDVGSQVWRGQAVAEIPDGNTLAVRATLPERDLLHVANGTRVRVMIEGGAGSTLGGRVVGVGRAVRSKSRLQPVPVIDLDITLDTVPAGLKPGQVVRVELATDAGGRGRVAQEAGS</sequence>
<keyword evidence="5" id="KW-0732">Signal</keyword>
<feature type="region of interest" description="Disordered" evidence="4">
    <location>
        <begin position="113"/>
        <end position="135"/>
    </location>
</feature>
<dbReference type="PANTHER" id="PTHR32347">
    <property type="entry name" value="EFFLUX SYSTEM COMPONENT YKNX-RELATED"/>
    <property type="match status" value="1"/>
</dbReference>
<feature type="compositionally biased region" description="Basic and acidic residues" evidence="4">
    <location>
        <begin position="123"/>
        <end position="135"/>
    </location>
</feature>
<dbReference type="PANTHER" id="PTHR32347:SF23">
    <property type="entry name" value="BLL5650 PROTEIN"/>
    <property type="match status" value="1"/>
</dbReference>
<accession>A0A508AKQ2</accession>
<feature type="signal peptide" evidence="5">
    <location>
        <begin position="1"/>
        <end position="22"/>
    </location>
</feature>
<reference evidence="6 7" key="1">
    <citation type="submission" date="2019-10" db="EMBL/GenBank/DDBJ databases">
        <title>Lysobacter alkalisoli sp. nov., isolated from saline-alkaline soil.</title>
        <authorList>
            <person name="Sun J.-Q."/>
        </authorList>
    </citation>
    <scope>NUCLEOTIDE SEQUENCE [LARGE SCALE GENOMIC DNA]</scope>
    <source>
        <strain evidence="6 7">KCTC 42381</strain>
    </source>
</reference>
<evidence type="ECO:0000313" key="7">
    <source>
        <dbReference type="Proteomes" id="UP000320431"/>
    </source>
</evidence>
<evidence type="ECO:0000256" key="4">
    <source>
        <dbReference type="SAM" id="MobiDB-lite"/>
    </source>
</evidence>
<feature type="chain" id="PRO_5043702930" evidence="5">
    <location>
        <begin position="23"/>
        <end position="337"/>
    </location>
</feature>
<gene>
    <name evidence="6" type="ORF">FKV24_011715</name>
</gene>
<dbReference type="GO" id="GO:0030313">
    <property type="term" value="C:cell envelope"/>
    <property type="evidence" value="ECO:0007669"/>
    <property type="project" value="UniProtKB-SubCell"/>
</dbReference>
<evidence type="ECO:0000256" key="5">
    <source>
        <dbReference type="SAM" id="SignalP"/>
    </source>
</evidence>
<proteinExistence type="predicted"/>
<evidence type="ECO:0000256" key="3">
    <source>
        <dbReference type="SAM" id="Coils"/>
    </source>
</evidence>
<dbReference type="Gene3D" id="2.40.30.170">
    <property type="match status" value="1"/>
</dbReference>
<dbReference type="SUPFAM" id="SSF111369">
    <property type="entry name" value="HlyD-like secretion proteins"/>
    <property type="match status" value="1"/>
</dbReference>
<organism evidence="6 7">
    <name type="scientific">Marilutibacter maris</name>
    <dbReference type="NCBI Taxonomy" id="1605891"/>
    <lineage>
        <taxon>Bacteria</taxon>
        <taxon>Pseudomonadati</taxon>
        <taxon>Pseudomonadota</taxon>
        <taxon>Gammaproteobacteria</taxon>
        <taxon>Lysobacterales</taxon>
        <taxon>Lysobacteraceae</taxon>
        <taxon>Marilutibacter</taxon>
    </lineage>
</organism>
<name>A0A508AKQ2_9GAMM</name>
<keyword evidence="2 3" id="KW-0175">Coiled coil</keyword>
<dbReference type="EMBL" id="VICD02000206">
    <property type="protein sequence ID" value="KAB8181278.1"/>
    <property type="molecule type" value="Genomic_DNA"/>
</dbReference>
<dbReference type="InterPro" id="IPR050465">
    <property type="entry name" value="UPF0194_transport"/>
</dbReference>
<feature type="coiled-coil region" evidence="3">
    <location>
        <begin position="151"/>
        <end position="204"/>
    </location>
</feature>
<dbReference type="OrthoDB" id="7265739at2"/>
<evidence type="ECO:0000313" key="6">
    <source>
        <dbReference type="EMBL" id="KAB8181278.1"/>
    </source>
</evidence>
<comment type="subcellular location">
    <subcellularLocation>
        <location evidence="1">Cell envelope</location>
    </subcellularLocation>
</comment>
<evidence type="ECO:0000256" key="1">
    <source>
        <dbReference type="ARBA" id="ARBA00004196"/>
    </source>
</evidence>
<comment type="caution">
    <text evidence="6">The sequence shown here is derived from an EMBL/GenBank/DDBJ whole genome shotgun (WGS) entry which is preliminary data.</text>
</comment>
<dbReference type="RefSeq" id="WP_111267396.1">
    <property type="nucleotide sequence ID" value="NZ_CP029843.1"/>
</dbReference>
<dbReference type="AlphaFoldDB" id="A0A508AKQ2"/>
<evidence type="ECO:0000256" key="2">
    <source>
        <dbReference type="ARBA" id="ARBA00023054"/>
    </source>
</evidence>